<name>A0A0D6PJF4_9PROT</name>
<reference evidence="8 9" key="1">
    <citation type="submission" date="2012-11" db="EMBL/GenBank/DDBJ databases">
        <title>Whole genome sequence of Acidocella aminolytica 101 = DSM 11237.</title>
        <authorList>
            <person name="Azuma Y."/>
            <person name="Higashiura N."/>
            <person name="Hirakawa H."/>
            <person name="Matsushita K."/>
        </authorList>
    </citation>
    <scope>NUCLEOTIDE SEQUENCE [LARGE SCALE GENOMIC DNA]</scope>
    <source>
        <strain evidence="9">101 / DSM 11237</strain>
    </source>
</reference>
<accession>A0A0D6PJF4</accession>
<feature type="transmembrane region" description="Helical" evidence="7">
    <location>
        <begin position="109"/>
        <end position="132"/>
    </location>
</feature>
<evidence type="ECO:0000256" key="6">
    <source>
        <dbReference type="SAM" id="MobiDB-lite"/>
    </source>
</evidence>
<dbReference type="OrthoDB" id="8477889at2"/>
<organism evidence="8 9">
    <name type="scientific">Acidocella aminolytica 101 = DSM 11237</name>
    <dbReference type="NCBI Taxonomy" id="1120923"/>
    <lineage>
        <taxon>Bacteria</taxon>
        <taxon>Pseudomonadati</taxon>
        <taxon>Pseudomonadota</taxon>
        <taxon>Alphaproteobacteria</taxon>
        <taxon>Acetobacterales</taxon>
        <taxon>Acidocellaceae</taxon>
        <taxon>Acidocella</taxon>
    </lineage>
</organism>
<dbReference type="GO" id="GO:0015920">
    <property type="term" value="P:lipopolysaccharide transport"/>
    <property type="evidence" value="ECO:0007669"/>
    <property type="project" value="TreeGrafter"/>
</dbReference>
<feature type="transmembrane region" description="Helical" evidence="7">
    <location>
        <begin position="283"/>
        <end position="302"/>
    </location>
</feature>
<sequence length="368" mass="39720">MPALFSLHRLDRYVLGQLVLALLLVTTGLVALIWLTQSLRFIQIIVSHGLSPFVFVKLTALLVPSFLSTILPITCFIVVLFIYVRLSGDREMTIMRGLGLSDSRLARPAMILALATTIIGYGLSLSVVPWTLSVFRTYQYEIRNQIAAFLLEPGVFTPVSNNIMVYVQSRTANGGLKGIIIEDNRNPSAPATILARTGELISSGTGPVVVLQDGSREQIDPKTGQLDMLTFKRNTLSLAKAAQAGNPVSDDAAEKPLSQLFRPPANLPKDDRDKWKVEAQRRLSAPLSTLGYTLVALVAALGGGFRRHGGLARVVGAVAIVTGLVALGLGVSNLAARNTALLPLMWIWVLVPPITGLFLLLRQGAPRA</sequence>
<comment type="caution">
    <text evidence="8">The sequence shown here is derived from an EMBL/GenBank/DDBJ whole genome shotgun (WGS) entry which is preliminary data.</text>
</comment>
<keyword evidence="2" id="KW-1003">Cell membrane</keyword>
<dbReference type="InterPro" id="IPR030922">
    <property type="entry name" value="LptF"/>
</dbReference>
<dbReference type="PANTHER" id="PTHR33529">
    <property type="entry name" value="SLR0882 PROTEIN-RELATED"/>
    <property type="match status" value="1"/>
</dbReference>
<evidence type="ECO:0000313" key="8">
    <source>
        <dbReference type="EMBL" id="GAN81303.1"/>
    </source>
</evidence>
<protein>
    <submittedName>
        <fullName evidence="8">Transporter YjgP/YjgQ</fullName>
    </submittedName>
</protein>
<comment type="subcellular location">
    <subcellularLocation>
        <location evidence="1">Cell membrane</location>
        <topology evidence="1">Multi-pass membrane protein</topology>
    </subcellularLocation>
</comment>
<dbReference type="NCBIfam" id="TIGR04407">
    <property type="entry name" value="LptF_YjgP"/>
    <property type="match status" value="1"/>
</dbReference>
<evidence type="ECO:0000256" key="3">
    <source>
        <dbReference type="ARBA" id="ARBA00022692"/>
    </source>
</evidence>
<dbReference type="Proteomes" id="UP000032668">
    <property type="component" value="Unassembled WGS sequence"/>
</dbReference>
<dbReference type="Pfam" id="PF03739">
    <property type="entry name" value="LptF_LptG"/>
    <property type="match status" value="1"/>
</dbReference>
<feature type="transmembrane region" description="Helical" evidence="7">
    <location>
        <begin position="12"/>
        <end position="34"/>
    </location>
</feature>
<evidence type="ECO:0000256" key="4">
    <source>
        <dbReference type="ARBA" id="ARBA00022989"/>
    </source>
</evidence>
<evidence type="ECO:0000256" key="5">
    <source>
        <dbReference type="ARBA" id="ARBA00023136"/>
    </source>
</evidence>
<dbReference type="AlphaFoldDB" id="A0A0D6PJF4"/>
<evidence type="ECO:0000256" key="1">
    <source>
        <dbReference type="ARBA" id="ARBA00004651"/>
    </source>
</evidence>
<dbReference type="InterPro" id="IPR005495">
    <property type="entry name" value="LptG/LptF_permease"/>
</dbReference>
<dbReference type="STRING" id="1120923.SAMN02746095_01316"/>
<evidence type="ECO:0000256" key="2">
    <source>
        <dbReference type="ARBA" id="ARBA00022475"/>
    </source>
</evidence>
<dbReference type="EMBL" id="BANC01000087">
    <property type="protein sequence ID" value="GAN81303.1"/>
    <property type="molecule type" value="Genomic_DNA"/>
</dbReference>
<feature type="transmembrane region" description="Helical" evidence="7">
    <location>
        <begin position="341"/>
        <end position="361"/>
    </location>
</feature>
<gene>
    <name evidence="8" type="ORF">Aam_089_096</name>
</gene>
<dbReference type="RefSeq" id="WP_048879679.1">
    <property type="nucleotide sequence ID" value="NZ_BANC01000087.1"/>
</dbReference>
<evidence type="ECO:0000313" key="9">
    <source>
        <dbReference type="Proteomes" id="UP000032668"/>
    </source>
</evidence>
<dbReference type="GO" id="GO:0043190">
    <property type="term" value="C:ATP-binding cassette (ABC) transporter complex"/>
    <property type="evidence" value="ECO:0007669"/>
    <property type="project" value="InterPro"/>
</dbReference>
<dbReference type="GO" id="GO:0055085">
    <property type="term" value="P:transmembrane transport"/>
    <property type="evidence" value="ECO:0007669"/>
    <property type="project" value="InterPro"/>
</dbReference>
<keyword evidence="4 7" id="KW-1133">Transmembrane helix</keyword>
<proteinExistence type="predicted"/>
<feature type="transmembrane region" description="Helical" evidence="7">
    <location>
        <begin position="314"/>
        <end position="335"/>
    </location>
</feature>
<keyword evidence="9" id="KW-1185">Reference proteome</keyword>
<dbReference type="PANTHER" id="PTHR33529:SF6">
    <property type="entry name" value="YJGP_YJGQ FAMILY PERMEASE"/>
    <property type="match status" value="1"/>
</dbReference>
<evidence type="ECO:0000256" key="7">
    <source>
        <dbReference type="SAM" id="Phobius"/>
    </source>
</evidence>
<feature type="transmembrane region" description="Helical" evidence="7">
    <location>
        <begin position="69"/>
        <end position="88"/>
    </location>
</feature>
<keyword evidence="5 7" id="KW-0472">Membrane</keyword>
<feature type="region of interest" description="Disordered" evidence="6">
    <location>
        <begin position="247"/>
        <end position="271"/>
    </location>
</feature>
<keyword evidence="3 7" id="KW-0812">Transmembrane</keyword>